<dbReference type="EMBL" id="BLXT01001848">
    <property type="protein sequence ID" value="GFN88472.1"/>
    <property type="molecule type" value="Genomic_DNA"/>
</dbReference>
<evidence type="ECO:0000313" key="1">
    <source>
        <dbReference type="EMBL" id="GFN88472.1"/>
    </source>
</evidence>
<proteinExistence type="predicted"/>
<evidence type="ECO:0000313" key="2">
    <source>
        <dbReference type="Proteomes" id="UP000735302"/>
    </source>
</evidence>
<dbReference type="AlphaFoldDB" id="A0AAV3Z127"/>
<dbReference type="Proteomes" id="UP000735302">
    <property type="component" value="Unassembled WGS sequence"/>
</dbReference>
<protein>
    <recommendedName>
        <fullName evidence="3">Cystatin domain-containing protein</fullName>
    </recommendedName>
</protein>
<accession>A0AAV3Z127</accession>
<comment type="caution">
    <text evidence="1">The sequence shown here is derived from an EMBL/GenBank/DDBJ whole genome shotgun (WGS) entry which is preliminary data.</text>
</comment>
<name>A0AAV3Z127_9GAST</name>
<organism evidence="1 2">
    <name type="scientific">Plakobranchus ocellatus</name>
    <dbReference type="NCBI Taxonomy" id="259542"/>
    <lineage>
        <taxon>Eukaryota</taxon>
        <taxon>Metazoa</taxon>
        <taxon>Spiralia</taxon>
        <taxon>Lophotrochozoa</taxon>
        <taxon>Mollusca</taxon>
        <taxon>Gastropoda</taxon>
        <taxon>Heterobranchia</taxon>
        <taxon>Euthyneura</taxon>
        <taxon>Panpulmonata</taxon>
        <taxon>Sacoglossa</taxon>
        <taxon>Placobranchoidea</taxon>
        <taxon>Plakobranchidae</taxon>
        <taxon>Plakobranchus</taxon>
    </lineage>
</organism>
<evidence type="ECO:0008006" key="3">
    <source>
        <dbReference type="Google" id="ProtNLM"/>
    </source>
</evidence>
<reference evidence="1 2" key="1">
    <citation type="journal article" date="2021" name="Elife">
        <title>Chloroplast acquisition without the gene transfer in kleptoplastic sea slugs, Plakobranchus ocellatus.</title>
        <authorList>
            <person name="Maeda T."/>
            <person name="Takahashi S."/>
            <person name="Yoshida T."/>
            <person name="Shimamura S."/>
            <person name="Takaki Y."/>
            <person name="Nagai Y."/>
            <person name="Toyoda A."/>
            <person name="Suzuki Y."/>
            <person name="Arimoto A."/>
            <person name="Ishii H."/>
            <person name="Satoh N."/>
            <person name="Nishiyama T."/>
            <person name="Hasebe M."/>
            <person name="Maruyama T."/>
            <person name="Minagawa J."/>
            <person name="Obokata J."/>
            <person name="Shigenobu S."/>
        </authorList>
    </citation>
    <scope>NUCLEOTIDE SEQUENCE [LARGE SCALE GENOMIC DNA]</scope>
</reference>
<keyword evidence="2" id="KW-1185">Reference proteome</keyword>
<gene>
    <name evidence="1" type="ORF">PoB_001497800</name>
</gene>
<sequence length="92" mass="10222">MVPPPNKICGIPGLGLVPDQEIIHYIKNLGLAALKSSPTEAISIEHFRNSAYEAVSNFVGSTRHYIYATVRSADAERSFSLQYINVVWWEAT</sequence>